<dbReference type="InterPro" id="IPR021352">
    <property type="entry name" value="DUF2971"/>
</dbReference>
<dbReference type="RefSeq" id="WP_310951322.1">
    <property type="nucleotide sequence ID" value="NZ_JAVLUS010000013.1"/>
</dbReference>
<protein>
    <submittedName>
        <fullName evidence="1">DUF2971 domain-containing protein</fullName>
    </submittedName>
</protein>
<keyword evidence="2" id="KW-1185">Reference proteome</keyword>
<dbReference type="EMBL" id="JAVLUS010000013">
    <property type="protein sequence ID" value="MDS1115329.1"/>
    <property type="molecule type" value="Genomic_DNA"/>
</dbReference>
<dbReference type="Pfam" id="PF11185">
    <property type="entry name" value="DUF2971"/>
    <property type="match status" value="1"/>
</dbReference>
<dbReference type="Proteomes" id="UP001265083">
    <property type="component" value="Unassembled WGS sequence"/>
</dbReference>
<proteinExistence type="predicted"/>
<comment type="caution">
    <text evidence="1">The sequence shown here is derived from an EMBL/GenBank/DDBJ whole genome shotgun (WGS) entry which is preliminary data.</text>
</comment>
<name>A0ABU2GV35_9ACTN</name>
<evidence type="ECO:0000313" key="1">
    <source>
        <dbReference type="EMBL" id="MDS1115329.1"/>
    </source>
</evidence>
<reference evidence="1 2" key="1">
    <citation type="submission" date="2023-08" db="EMBL/GenBank/DDBJ databases">
        <title>Bioegradation of LLDPE and BLDPE plastic by marine bacteria from coast plastic debris.</title>
        <authorList>
            <person name="Rong Z."/>
        </authorList>
    </citation>
    <scope>NUCLEOTIDE SEQUENCE [LARGE SCALE GENOMIC DNA]</scope>
    <source>
        <strain evidence="1 2">Z-2</strain>
    </source>
</reference>
<accession>A0ABU2GV35</accession>
<gene>
    <name evidence="1" type="ORF">RD149_16345</name>
</gene>
<organism evidence="1 2">
    <name type="scientific">Gordonia westfalica</name>
    <dbReference type="NCBI Taxonomy" id="158898"/>
    <lineage>
        <taxon>Bacteria</taxon>
        <taxon>Bacillati</taxon>
        <taxon>Actinomycetota</taxon>
        <taxon>Actinomycetes</taxon>
        <taxon>Mycobacteriales</taxon>
        <taxon>Gordoniaceae</taxon>
        <taxon>Gordonia</taxon>
    </lineage>
</organism>
<sequence length="319" mass="35147">MDDSSFSDEIVYHYTSPAGLLGIVDSPMDRIGGVPDWMLNRGQLVVLHASDVRYMNDSRELRVAGDLVAERLKERIDELDPTVEPEARAAVEAAVAAIDSQDMPFGGSHRVFAVCFCSDGDLLSQWRGYAGSQGGYAIGFRRKVLQITNIGKVGEWSSFSALARPAATLMKVEYERHGELTDSFVGSIISQAKSRVGVAYAFPPLWGQMSRFAKYKDPSFREEQEWRLVFESAPTREPSIPVLFRSRADGIVPYIPIVVGTPPTYAPNPHNLNFDEVIADLVVGPGPDMKLRVDAAKALLYRTGHNPDVVRESAVPFKG</sequence>
<evidence type="ECO:0000313" key="2">
    <source>
        <dbReference type="Proteomes" id="UP001265083"/>
    </source>
</evidence>